<sequence length="345" mass="38369">MPLYQAINTEYCEDCQLTWLVGRDTHDIAPQPHPYHNTLFPVLAINHCIDQRSLVVHIGTTVDKKYKGKTDGNKATVVGFGVYFGERSKYNHVDVAYLVNQADHSDIGELYAASAALRLVRKSILTDWKALIEKDGTAVNDDDPSFWDIINQPAASDDNPASKVPSSMDSGEEFIHTPSKLSPLSSEDEQGGKATTVKVTAPEPTIKKSTKKEKKKGDKGKEKAKKKTKNKSDKESVGTMPTTKSEYGSDLRLIIATDSTSLYDIVTDRLGKWKYDGATRQFKTTKSRKPPKNNDLIVDLKDERDALMTLEYDQGIEVAWYKIPQKKNTAARALAQLAIDAFKEG</sequence>
<dbReference type="InterPro" id="IPR012337">
    <property type="entry name" value="RNaseH-like_sf"/>
</dbReference>
<evidence type="ECO:0000313" key="2">
    <source>
        <dbReference type="EMBL" id="ORY60678.1"/>
    </source>
</evidence>
<dbReference type="GO" id="GO:0003676">
    <property type="term" value="F:nucleic acid binding"/>
    <property type="evidence" value="ECO:0007669"/>
    <property type="project" value="InterPro"/>
</dbReference>
<name>A0A1Y2DN09_9PEZI</name>
<dbReference type="Proteomes" id="UP000193689">
    <property type="component" value="Unassembled WGS sequence"/>
</dbReference>
<protein>
    <submittedName>
        <fullName evidence="2">Uncharacterized protein</fullName>
    </submittedName>
</protein>
<dbReference type="OrthoDB" id="407198at2759"/>
<keyword evidence="3" id="KW-1185">Reference proteome</keyword>
<dbReference type="SUPFAM" id="SSF53098">
    <property type="entry name" value="Ribonuclease H-like"/>
    <property type="match status" value="1"/>
</dbReference>
<evidence type="ECO:0000256" key="1">
    <source>
        <dbReference type="SAM" id="MobiDB-lite"/>
    </source>
</evidence>
<dbReference type="GeneID" id="63777006"/>
<dbReference type="Gene3D" id="3.30.420.10">
    <property type="entry name" value="Ribonuclease H-like superfamily/Ribonuclease H"/>
    <property type="match status" value="1"/>
</dbReference>
<dbReference type="InParanoid" id="A0A1Y2DN09"/>
<reference evidence="2 3" key="1">
    <citation type="submission" date="2016-07" db="EMBL/GenBank/DDBJ databases">
        <title>Pervasive Adenine N6-methylation of Active Genes in Fungi.</title>
        <authorList>
            <consortium name="DOE Joint Genome Institute"/>
            <person name="Mondo S.J."/>
            <person name="Dannebaum R.O."/>
            <person name="Kuo R.C."/>
            <person name="Labutti K."/>
            <person name="Haridas S."/>
            <person name="Kuo A."/>
            <person name="Salamov A."/>
            <person name="Ahrendt S.R."/>
            <person name="Lipzen A."/>
            <person name="Sullivan W."/>
            <person name="Andreopoulos W.B."/>
            <person name="Clum A."/>
            <person name="Lindquist E."/>
            <person name="Daum C."/>
            <person name="Ramamoorthy G.K."/>
            <person name="Gryganskyi A."/>
            <person name="Culley D."/>
            <person name="Magnuson J.K."/>
            <person name="James T.Y."/>
            <person name="O'Malley M.A."/>
            <person name="Stajich J.E."/>
            <person name="Spatafora J.W."/>
            <person name="Visel A."/>
            <person name="Grigoriev I.V."/>
        </authorList>
    </citation>
    <scope>NUCLEOTIDE SEQUENCE [LARGE SCALE GENOMIC DNA]</scope>
    <source>
        <strain evidence="2 3">CBS 129021</strain>
    </source>
</reference>
<organism evidence="2 3">
    <name type="scientific">Pseudomassariella vexata</name>
    <dbReference type="NCBI Taxonomy" id="1141098"/>
    <lineage>
        <taxon>Eukaryota</taxon>
        <taxon>Fungi</taxon>
        <taxon>Dikarya</taxon>
        <taxon>Ascomycota</taxon>
        <taxon>Pezizomycotina</taxon>
        <taxon>Sordariomycetes</taxon>
        <taxon>Xylariomycetidae</taxon>
        <taxon>Amphisphaeriales</taxon>
        <taxon>Pseudomassariaceae</taxon>
        <taxon>Pseudomassariella</taxon>
    </lineage>
</organism>
<proteinExistence type="predicted"/>
<dbReference type="AlphaFoldDB" id="A0A1Y2DN09"/>
<accession>A0A1Y2DN09</accession>
<feature type="region of interest" description="Disordered" evidence="1">
    <location>
        <begin position="148"/>
        <end position="243"/>
    </location>
</feature>
<dbReference type="RefSeq" id="XP_040712905.1">
    <property type="nucleotide sequence ID" value="XM_040860794.1"/>
</dbReference>
<evidence type="ECO:0000313" key="3">
    <source>
        <dbReference type="Proteomes" id="UP000193689"/>
    </source>
</evidence>
<gene>
    <name evidence="2" type="ORF">BCR38DRAFT_442131</name>
</gene>
<comment type="caution">
    <text evidence="2">The sequence shown here is derived from an EMBL/GenBank/DDBJ whole genome shotgun (WGS) entry which is preliminary data.</text>
</comment>
<dbReference type="InterPro" id="IPR036397">
    <property type="entry name" value="RNaseH_sf"/>
</dbReference>
<dbReference type="EMBL" id="MCFJ01000011">
    <property type="protein sequence ID" value="ORY60678.1"/>
    <property type="molecule type" value="Genomic_DNA"/>
</dbReference>